<dbReference type="PROSITE" id="PS50035">
    <property type="entry name" value="PLD"/>
    <property type="match status" value="2"/>
</dbReference>
<dbReference type="InterPro" id="IPR001736">
    <property type="entry name" value="PLipase_D/transphosphatidylase"/>
</dbReference>
<dbReference type="InterPro" id="IPR025202">
    <property type="entry name" value="PLD-like_dom"/>
</dbReference>
<dbReference type="Pfam" id="PF13091">
    <property type="entry name" value="PLDc_2"/>
    <property type="match status" value="1"/>
</dbReference>
<dbReference type="PANTHER" id="PTHR10185:SF17">
    <property type="entry name" value="GM01519P-RELATED"/>
    <property type="match status" value="1"/>
</dbReference>
<dbReference type="CDD" id="cd09106">
    <property type="entry name" value="PLDc_vPLD3_4_5_like_1"/>
    <property type="match status" value="1"/>
</dbReference>
<feature type="domain" description="PLD phosphodiesterase" evidence="2">
    <location>
        <begin position="467"/>
        <end position="493"/>
    </location>
</feature>
<keyword evidence="1" id="KW-0732">Signal</keyword>
<dbReference type="CDD" id="cd09107">
    <property type="entry name" value="PLDc_vPLD3_4_5_like_2"/>
    <property type="match status" value="1"/>
</dbReference>
<feature type="signal peptide" evidence="1">
    <location>
        <begin position="1"/>
        <end position="27"/>
    </location>
</feature>
<accession>A0ABR2BE62</accession>
<evidence type="ECO:0000259" key="2">
    <source>
        <dbReference type="PROSITE" id="PS50035"/>
    </source>
</evidence>
<dbReference type="Gene3D" id="3.30.870.10">
    <property type="entry name" value="Endonuclease Chain A"/>
    <property type="match status" value="2"/>
</dbReference>
<proteinExistence type="predicted"/>
<dbReference type="PANTHER" id="PTHR10185">
    <property type="entry name" value="PHOSPHOLIPASE D - RELATED"/>
    <property type="match status" value="1"/>
</dbReference>
<feature type="chain" id="PRO_5045438231" description="PLD phosphodiesterase domain-containing protein" evidence="1">
    <location>
        <begin position="28"/>
        <end position="540"/>
    </location>
</feature>
<evidence type="ECO:0000256" key="1">
    <source>
        <dbReference type="SAM" id="SignalP"/>
    </source>
</evidence>
<dbReference type="InterPro" id="IPR050874">
    <property type="entry name" value="Diverse_PLD-related"/>
</dbReference>
<organism evidence="3 4">
    <name type="scientific">Hibiscus sabdariffa</name>
    <name type="common">roselle</name>
    <dbReference type="NCBI Taxonomy" id="183260"/>
    <lineage>
        <taxon>Eukaryota</taxon>
        <taxon>Viridiplantae</taxon>
        <taxon>Streptophyta</taxon>
        <taxon>Embryophyta</taxon>
        <taxon>Tracheophyta</taxon>
        <taxon>Spermatophyta</taxon>
        <taxon>Magnoliopsida</taxon>
        <taxon>eudicotyledons</taxon>
        <taxon>Gunneridae</taxon>
        <taxon>Pentapetalae</taxon>
        <taxon>rosids</taxon>
        <taxon>malvids</taxon>
        <taxon>Malvales</taxon>
        <taxon>Malvaceae</taxon>
        <taxon>Malvoideae</taxon>
        <taxon>Hibiscus</taxon>
    </lineage>
</organism>
<dbReference type="EMBL" id="JBBPBM010000128">
    <property type="protein sequence ID" value="KAK8505427.1"/>
    <property type="molecule type" value="Genomic_DNA"/>
</dbReference>
<dbReference type="Proteomes" id="UP001472677">
    <property type="component" value="Unassembled WGS sequence"/>
</dbReference>
<gene>
    <name evidence="3" type="ORF">V6N12_067393</name>
</gene>
<evidence type="ECO:0000313" key="4">
    <source>
        <dbReference type="Proteomes" id="UP001472677"/>
    </source>
</evidence>
<protein>
    <recommendedName>
        <fullName evidence="2">PLD phosphodiesterase domain-containing protein</fullName>
    </recommendedName>
</protein>
<feature type="domain" description="PLD phosphodiesterase" evidence="2">
    <location>
        <begin position="161"/>
        <end position="188"/>
    </location>
</feature>
<evidence type="ECO:0000313" key="3">
    <source>
        <dbReference type="EMBL" id="KAK8505427.1"/>
    </source>
</evidence>
<sequence>MECKYSTIISLMLLLLVHLSLPHFTESMPRCEAWLVQSIPTDMSHLRRVPGVLSTGDVFKWLAYNSTGKLDIIAHYWQLKAQPRDYQSGDYGYLKDDMRRFGAHQGFSVYTALENTADRGVDIRLIQHSGVYPDYTREPSSLASRRANVESVTLLLDKWWGSGSVHAKVWISDNRDVYIGSANNDWKSLTQVKELGIYLVGCPKVARKVGVFFQNLWRLAHLDVSEFTSTILDPKWQIQRKVPCWSHFIESDMRCTPRLPRFVEIPYAAGYPSLSDPKILKLIIDAPGYGYKSTVPQSNYLSFAPPEVSGILRPSRNLYSYASSNLDANCGQQLAFGRFQPDEQGWLDTIKSVGDGGTVRISTMDWLGQSQYTKQTVYWSSLSSAISEVVFSKHAKVKILVAYWAHFIENTELYLKSLLYCNDLCDSSEDNNCSGNIEVKYYKVPGYNLTGPAIHKRKSTGNIYPAYTRVNHGKYAVSDVRAHIGTSNLVWDYFYTTAGVSFGTYSPAIVSQLQEIFDADWNSPYAVPIEESSIGHTYYS</sequence>
<dbReference type="SUPFAM" id="SSF56024">
    <property type="entry name" value="Phospholipase D/nuclease"/>
    <property type="match status" value="2"/>
</dbReference>
<comment type="caution">
    <text evidence="3">The sequence shown here is derived from an EMBL/GenBank/DDBJ whole genome shotgun (WGS) entry which is preliminary data.</text>
</comment>
<reference evidence="3 4" key="1">
    <citation type="journal article" date="2024" name="G3 (Bethesda)">
        <title>Genome assembly of Hibiscus sabdariffa L. provides insights into metabolisms of medicinal natural products.</title>
        <authorList>
            <person name="Kim T."/>
        </authorList>
    </citation>
    <scope>NUCLEOTIDE SEQUENCE [LARGE SCALE GENOMIC DNA]</scope>
    <source>
        <strain evidence="3">TK-2024</strain>
        <tissue evidence="3">Old leaves</tissue>
    </source>
</reference>
<keyword evidence="4" id="KW-1185">Reference proteome</keyword>
<name>A0ABR2BE62_9ROSI</name>
<dbReference type="SMART" id="SM00155">
    <property type="entry name" value="PLDc"/>
    <property type="match status" value="2"/>
</dbReference>